<evidence type="ECO:0000313" key="2">
    <source>
        <dbReference type="Proteomes" id="UP000828390"/>
    </source>
</evidence>
<dbReference type="EMBL" id="JAIWYP010000007">
    <property type="protein sequence ID" value="KAH3798497.1"/>
    <property type="molecule type" value="Genomic_DNA"/>
</dbReference>
<gene>
    <name evidence="1" type="ORF">DPMN_152097</name>
</gene>
<protein>
    <submittedName>
        <fullName evidence="1">Uncharacterized protein</fullName>
    </submittedName>
</protein>
<evidence type="ECO:0000313" key="1">
    <source>
        <dbReference type="EMBL" id="KAH3798497.1"/>
    </source>
</evidence>
<comment type="caution">
    <text evidence="1">The sequence shown here is derived from an EMBL/GenBank/DDBJ whole genome shotgun (WGS) entry which is preliminary data.</text>
</comment>
<accession>A0A9D4FME8</accession>
<organism evidence="1 2">
    <name type="scientific">Dreissena polymorpha</name>
    <name type="common">Zebra mussel</name>
    <name type="synonym">Mytilus polymorpha</name>
    <dbReference type="NCBI Taxonomy" id="45954"/>
    <lineage>
        <taxon>Eukaryota</taxon>
        <taxon>Metazoa</taxon>
        <taxon>Spiralia</taxon>
        <taxon>Lophotrochozoa</taxon>
        <taxon>Mollusca</taxon>
        <taxon>Bivalvia</taxon>
        <taxon>Autobranchia</taxon>
        <taxon>Heteroconchia</taxon>
        <taxon>Euheterodonta</taxon>
        <taxon>Imparidentia</taxon>
        <taxon>Neoheterodontei</taxon>
        <taxon>Myida</taxon>
        <taxon>Dreissenoidea</taxon>
        <taxon>Dreissenidae</taxon>
        <taxon>Dreissena</taxon>
    </lineage>
</organism>
<name>A0A9D4FME8_DREPO</name>
<reference evidence="1" key="1">
    <citation type="journal article" date="2019" name="bioRxiv">
        <title>The Genome of the Zebra Mussel, Dreissena polymorpha: A Resource for Invasive Species Research.</title>
        <authorList>
            <person name="McCartney M.A."/>
            <person name="Auch B."/>
            <person name="Kono T."/>
            <person name="Mallez S."/>
            <person name="Zhang Y."/>
            <person name="Obille A."/>
            <person name="Becker A."/>
            <person name="Abrahante J.E."/>
            <person name="Garbe J."/>
            <person name="Badalamenti J.P."/>
            <person name="Herman A."/>
            <person name="Mangelson H."/>
            <person name="Liachko I."/>
            <person name="Sullivan S."/>
            <person name="Sone E.D."/>
            <person name="Koren S."/>
            <person name="Silverstein K.A.T."/>
            <person name="Beckman K.B."/>
            <person name="Gohl D.M."/>
        </authorList>
    </citation>
    <scope>NUCLEOTIDE SEQUENCE</scope>
    <source>
        <strain evidence="1">Duluth1</strain>
        <tissue evidence="1">Whole animal</tissue>
    </source>
</reference>
<dbReference type="Proteomes" id="UP000828390">
    <property type="component" value="Unassembled WGS sequence"/>
</dbReference>
<proteinExistence type="predicted"/>
<dbReference type="AlphaFoldDB" id="A0A9D4FME8"/>
<reference evidence="1" key="2">
    <citation type="submission" date="2020-11" db="EMBL/GenBank/DDBJ databases">
        <authorList>
            <person name="McCartney M.A."/>
            <person name="Auch B."/>
            <person name="Kono T."/>
            <person name="Mallez S."/>
            <person name="Becker A."/>
            <person name="Gohl D.M."/>
            <person name="Silverstein K.A.T."/>
            <person name="Koren S."/>
            <person name="Bechman K.B."/>
            <person name="Herman A."/>
            <person name="Abrahante J.E."/>
            <person name="Garbe J."/>
        </authorList>
    </citation>
    <scope>NUCLEOTIDE SEQUENCE</scope>
    <source>
        <strain evidence="1">Duluth1</strain>
        <tissue evidence="1">Whole animal</tissue>
    </source>
</reference>
<keyword evidence="2" id="KW-1185">Reference proteome</keyword>
<sequence length="64" mass="7243">MTELDFSTNPALFRETLWYGDGAENASSPMFPHGRRANMPVLEDPVSREKTPNLLPKLQLLKLT</sequence>